<evidence type="ECO:0000313" key="3">
    <source>
        <dbReference type="Proteomes" id="UP000591131"/>
    </source>
</evidence>
<evidence type="ECO:0000256" key="1">
    <source>
        <dbReference type="SAM" id="MobiDB-lite"/>
    </source>
</evidence>
<feature type="compositionally biased region" description="Basic and acidic residues" evidence="1">
    <location>
        <begin position="32"/>
        <end position="54"/>
    </location>
</feature>
<proteinExistence type="predicted"/>
<gene>
    <name evidence="2" type="ORF">FOL47_005226</name>
</gene>
<keyword evidence="3" id="KW-1185">Reference proteome</keyword>
<accession>A0A7J6LY71</accession>
<feature type="region of interest" description="Disordered" evidence="1">
    <location>
        <begin position="930"/>
        <end position="979"/>
    </location>
</feature>
<dbReference type="Proteomes" id="UP000591131">
    <property type="component" value="Unassembled WGS sequence"/>
</dbReference>
<dbReference type="EMBL" id="JAAPAO010000292">
    <property type="protein sequence ID" value="KAF4664239.1"/>
    <property type="molecule type" value="Genomic_DNA"/>
</dbReference>
<reference evidence="2 3" key="1">
    <citation type="submission" date="2020-04" db="EMBL/GenBank/DDBJ databases">
        <title>Perkinsus chesapeaki whole genome sequence.</title>
        <authorList>
            <person name="Bogema D.R."/>
        </authorList>
    </citation>
    <scope>NUCLEOTIDE SEQUENCE [LARGE SCALE GENOMIC DNA]</scope>
    <source>
        <strain evidence="2">ATCC PRA-425</strain>
    </source>
</reference>
<feature type="compositionally biased region" description="Low complexity" evidence="1">
    <location>
        <begin position="112"/>
        <end position="121"/>
    </location>
</feature>
<name>A0A7J6LY71_PERCH</name>
<comment type="caution">
    <text evidence="2">The sequence shown here is derived from an EMBL/GenBank/DDBJ whole genome shotgun (WGS) entry which is preliminary data.</text>
</comment>
<sequence length="979" mass="108535">MSSAPSKETLECYYCDYKGRKDNFRLYDHFNKHHPGMPERYKTEKGQRSLKDMFKPLPRKRTCSERESESKGEPPGRLIPVTYLLFLKGLNSPARGGSRGSQEPESGPATPGAPAHSRAPASPAPCRPARGSDAPFLPRGPASPPQVLPKLAAPARPKTASPIGQKAPVPANVFSTTGLASLLMAQSQKIDRLTAKLDEHLSRDASHRREIDFCRRIGAIGPFKLDEVSLKIRCTVCDLHKWSIPRNERPASFDRIGIFLLGTEIPPPERQRDILSSLKKHLDVATHIRSVAIADSGVASTRRNEALAVARTAYFSVCEGQSHRSFERPLALQAENGVIFGDKNHSRTHFLPTFIRAMVAEMKARMVAVFMDRQPCFGGRSSPIAASCDKVTVQRRTLQATCGMVLVRGKIVAYLLSAPVVTDKTGEGLTELLVDTLVCFGLDEEQLRSNLVALATDGEYHGLRVWSRLREALACDADQLYHSWCVAHRIELAINDSHKGTTDVRSVLHPAMPSRHGNAYEDLRDEASKLGVRFAAPLAFSATRWASSEARVYRNFVQNFRAICSVDNFPQVKKLDWLVKFAVCYDVMNIIAGVSCTAQAVNRRPWQVITAVHALRDTLIIACAEVETLRDVVSELADPRAAHIEGLEPRYFSVDALPTLRDIDFIGRSWQGVDLSPISPWIFELSLQFCIDWMKQLISALKRRILQDTPKWLEACCQCLSGEALLGSRDEICLHRDDYLLDSYGLHEDLTALRSPIDFFGVVAEFVIGFKPELQEQPGIEALKLQYAELRDRIRANCLPLPPGEMVDMGAIWADIHTQSRLYGGCEDCIFVIACVALKTHCESVVEAQCSTLNGCDARRHLGHAGLADESLLMWNSLGLSASNVDHFLVASLDRMPESFTGFRRKKSSKFAKKHVVHSTVIDRTLAIQPHPELSGPRDFHRPRLPGFRNAAEAGAASVDESEGVDKISKNSDSDLSSD</sequence>
<feature type="compositionally biased region" description="Basic and acidic residues" evidence="1">
    <location>
        <begin position="964"/>
        <end position="973"/>
    </location>
</feature>
<feature type="region of interest" description="Disordered" evidence="1">
    <location>
        <begin position="90"/>
        <end position="170"/>
    </location>
</feature>
<evidence type="ECO:0000313" key="2">
    <source>
        <dbReference type="EMBL" id="KAF4664239.1"/>
    </source>
</evidence>
<dbReference type="OrthoDB" id="439055at2759"/>
<organism evidence="2 3">
    <name type="scientific">Perkinsus chesapeaki</name>
    <name type="common">Clam parasite</name>
    <name type="synonym">Perkinsus andrewsi</name>
    <dbReference type="NCBI Taxonomy" id="330153"/>
    <lineage>
        <taxon>Eukaryota</taxon>
        <taxon>Sar</taxon>
        <taxon>Alveolata</taxon>
        <taxon>Perkinsozoa</taxon>
        <taxon>Perkinsea</taxon>
        <taxon>Perkinsida</taxon>
        <taxon>Perkinsidae</taxon>
        <taxon>Perkinsus</taxon>
    </lineage>
</organism>
<dbReference type="AlphaFoldDB" id="A0A7J6LY71"/>
<feature type="region of interest" description="Disordered" evidence="1">
    <location>
        <begin position="32"/>
        <end position="77"/>
    </location>
</feature>
<protein>
    <submittedName>
        <fullName evidence="2">Uncharacterized protein</fullName>
    </submittedName>
</protein>
<feature type="compositionally biased region" description="Basic and acidic residues" evidence="1">
    <location>
        <begin position="62"/>
        <end position="74"/>
    </location>
</feature>